<feature type="domain" description="Helicase C-terminal" evidence="22">
    <location>
        <begin position="422"/>
        <end position="590"/>
    </location>
</feature>
<feature type="domain" description="Helicase ATP-binding" evidence="21">
    <location>
        <begin position="104"/>
        <end position="285"/>
    </location>
</feature>
<evidence type="ECO:0000256" key="13">
    <source>
        <dbReference type="ARBA" id="ARBA00023158"/>
    </source>
</evidence>
<evidence type="ECO:0000313" key="25">
    <source>
        <dbReference type="Proteomes" id="UP000242146"/>
    </source>
</evidence>
<dbReference type="FunFam" id="1.10.1520.10:FF:000004">
    <property type="entry name" value="Endoribonuclease dicer-like 1"/>
    <property type="match status" value="1"/>
</dbReference>
<dbReference type="InterPro" id="IPR003100">
    <property type="entry name" value="PAZ_dom"/>
</dbReference>
<dbReference type="CDD" id="cd00593">
    <property type="entry name" value="RIBOc"/>
    <property type="match status" value="2"/>
</dbReference>
<evidence type="ECO:0000256" key="9">
    <source>
        <dbReference type="ARBA" id="ARBA00022806"/>
    </source>
</evidence>
<dbReference type="Gene3D" id="3.40.50.300">
    <property type="entry name" value="P-loop containing nucleotide triphosphate hydrolases"/>
    <property type="match status" value="2"/>
</dbReference>
<dbReference type="GO" id="GO:0003677">
    <property type="term" value="F:DNA binding"/>
    <property type="evidence" value="ECO:0007669"/>
    <property type="project" value="InterPro"/>
</dbReference>
<dbReference type="PROSITE" id="PS00517">
    <property type="entry name" value="RNASE_3_1"/>
    <property type="match status" value="1"/>
</dbReference>
<evidence type="ECO:0000256" key="12">
    <source>
        <dbReference type="ARBA" id="ARBA00022884"/>
    </source>
</evidence>
<evidence type="ECO:0000259" key="23">
    <source>
        <dbReference type="PROSITE" id="PS51327"/>
    </source>
</evidence>
<dbReference type="SUPFAM" id="SSF54768">
    <property type="entry name" value="dsRNA-binding domain-like"/>
    <property type="match status" value="1"/>
</dbReference>
<dbReference type="InterPro" id="IPR036389">
    <property type="entry name" value="RNase_III_sf"/>
</dbReference>
<dbReference type="Gene3D" id="2.170.260.10">
    <property type="entry name" value="paz domain"/>
    <property type="match status" value="1"/>
</dbReference>
<evidence type="ECO:0000256" key="8">
    <source>
        <dbReference type="ARBA" id="ARBA00022801"/>
    </source>
</evidence>
<evidence type="ECO:0000256" key="4">
    <source>
        <dbReference type="ARBA" id="ARBA00022723"/>
    </source>
</evidence>
<name>A0A1X2GK20_9FUNG</name>
<dbReference type="PROSITE" id="PS51192">
    <property type="entry name" value="HELICASE_ATP_BIND_1"/>
    <property type="match status" value="1"/>
</dbReference>
<keyword evidence="10" id="KW-0067">ATP-binding</keyword>
<feature type="domain" description="RNase III" evidence="19">
    <location>
        <begin position="1320"/>
        <end position="1468"/>
    </location>
</feature>
<dbReference type="InterPro" id="IPR000999">
    <property type="entry name" value="RNase_III_dom"/>
</dbReference>
<dbReference type="SUPFAM" id="SSF52540">
    <property type="entry name" value="P-loop containing nucleoside triphosphate hydrolases"/>
    <property type="match status" value="1"/>
</dbReference>
<dbReference type="Pfam" id="PF02170">
    <property type="entry name" value="PAZ"/>
    <property type="match status" value="1"/>
</dbReference>
<evidence type="ECO:0000256" key="14">
    <source>
        <dbReference type="ARBA" id="ARBA00023211"/>
    </source>
</evidence>
<accession>A0A1X2GK20</accession>
<feature type="compositionally biased region" description="Basic and acidic residues" evidence="17">
    <location>
        <begin position="20"/>
        <end position="31"/>
    </location>
</feature>
<dbReference type="GO" id="GO:0006396">
    <property type="term" value="P:RNA processing"/>
    <property type="evidence" value="ECO:0007669"/>
    <property type="project" value="InterPro"/>
</dbReference>
<evidence type="ECO:0000256" key="10">
    <source>
        <dbReference type="ARBA" id="ARBA00022840"/>
    </source>
</evidence>
<protein>
    <recommendedName>
        <fullName evidence="26">Dicer-like protein 1</fullName>
    </recommendedName>
</protein>
<dbReference type="Pfam" id="PF00271">
    <property type="entry name" value="Helicase_C"/>
    <property type="match status" value="1"/>
</dbReference>
<keyword evidence="3" id="KW-0540">Nuclease</keyword>
<keyword evidence="5" id="KW-0677">Repeat</keyword>
<feature type="domain" description="PAZ" evidence="20">
    <location>
        <begin position="991"/>
        <end position="1104"/>
    </location>
</feature>
<evidence type="ECO:0008006" key="26">
    <source>
        <dbReference type="Google" id="ProtNLM"/>
    </source>
</evidence>
<evidence type="ECO:0000256" key="1">
    <source>
        <dbReference type="ARBA" id="ARBA00001936"/>
    </source>
</evidence>
<dbReference type="SMART" id="SM00487">
    <property type="entry name" value="DEXDc"/>
    <property type="match status" value="1"/>
</dbReference>
<evidence type="ECO:0000259" key="19">
    <source>
        <dbReference type="PROSITE" id="PS50142"/>
    </source>
</evidence>
<keyword evidence="7" id="KW-0255">Endonuclease</keyword>
<dbReference type="GO" id="GO:0046872">
    <property type="term" value="F:metal ion binding"/>
    <property type="evidence" value="ECO:0007669"/>
    <property type="project" value="UniProtKB-KW"/>
</dbReference>
<dbReference type="Proteomes" id="UP000242146">
    <property type="component" value="Unassembled WGS sequence"/>
</dbReference>
<dbReference type="InterPro" id="IPR014001">
    <property type="entry name" value="Helicase_ATP-bd"/>
</dbReference>
<dbReference type="SUPFAM" id="SSF101690">
    <property type="entry name" value="PAZ domain"/>
    <property type="match status" value="1"/>
</dbReference>
<dbReference type="InterPro" id="IPR027417">
    <property type="entry name" value="P-loop_NTPase"/>
</dbReference>
<dbReference type="GO" id="GO:0005524">
    <property type="term" value="F:ATP binding"/>
    <property type="evidence" value="ECO:0007669"/>
    <property type="project" value="UniProtKB-KW"/>
</dbReference>
<dbReference type="GO" id="GO:0004386">
    <property type="term" value="F:helicase activity"/>
    <property type="evidence" value="ECO:0007669"/>
    <property type="project" value="UniProtKB-KW"/>
</dbReference>
<evidence type="ECO:0000256" key="15">
    <source>
        <dbReference type="ARBA" id="ARBA00035116"/>
    </source>
</evidence>
<feature type="domain" description="Dicer dsRNA-binding fold" evidence="23">
    <location>
        <begin position="636"/>
        <end position="730"/>
    </location>
</feature>
<organism evidence="24 25">
    <name type="scientific">Hesseltinella vesiculosa</name>
    <dbReference type="NCBI Taxonomy" id="101127"/>
    <lineage>
        <taxon>Eukaryota</taxon>
        <taxon>Fungi</taxon>
        <taxon>Fungi incertae sedis</taxon>
        <taxon>Mucoromycota</taxon>
        <taxon>Mucoromycotina</taxon>
        <taxon>Mucoromycetes</taxon>
        <taxon>Mucorales</taxon>
        <taxon>Cunninghamellaceae</taxon>
        <taxon>Hesseltinella</taxon>
    </lineage>
</organism>
<dbReference type="OrthoDB" id="416741at2759"/>
<evidence type="ECO:0000313" key="24">
    <source>
        <dbReference type="EMBL" id="ORX55708.1"/>
    </source>
</evidence>
<feature type="domain" description="RNase III" evidence="19">
    <location>
        <begin position="1127"/>
        <end position="1271"/>
    </location>
</feature>
<dbReference type="InterPro" id="IPR006935">
    <property type="entry name" value="Helicase/UvrB_N"/>
</dbReference>
<dbReference type="SUPFAM" id="SSF69065">
    <property type="entry name" value="RNase III domain-like"/>
    <property type="match status" value="2"/>
</dbReference>
<dbReference type="Pfam" id="PF00636">
    <property type="entry name" value="Ribonuclease_3"/>
    <property type="match status" value="2"/>
</dbReference>
<keyword evidence="8" id="KW-0378">Hydrolase</keyword>
<dbReference type="PROSITE" id="PS51194">
    <property type="entry name" value="HELICASE_CTER"/>
    <property type="match status" value="1"/>
</dbReference>
<keyword evidence="9" id="KW-0347">Helicase</keyword>
<evidence type="ECO:0000259" key="22">
    <source>
        <dbReference type="PROSITE" id="PS51194"/>
    </source>
</evidence>
<dbReference type="Pfam" id="PF04851">
    <property type="entry name" value="ResIII"/>
    <property type="match status" value="1"/>
</dbReference>
<dbReference type="InterPro" id="IPR036085">
    <property type="entry name" value="PAZ_dom_sf"/>
</dbReference>
<proteinExistence type="inferred from homology"/>
<reference evidence="24 25" key="1">
    <citation type="submission" date="2016-07" db="EMBL/GenBank/DDBJ databases">
        <title>Pervasive Adenine N6-methylation of Active Genes in Fungi.</title>
        <authorList>
            <consortium name="DOE Joint Genome Institute"/>
            <person name="Mondo S.J."/>
            <person name="Dannebaum R.O."/>
            <person name="Kuo R.C."/>
            <person name="Labutti K."/>
            <person name="Haridas S."/>
            <person name="Kuo A."/>
            <person name="Salamov A."/>
            <person name="Ahrendt S.R."/>
            <person name="Lipzen A."/>
            <person name="Sullivan W."/>
            <person name="Andreopoulos W.B."/>
            <person name="Clum A."/>
            <person name="Lindquist E."/>
            <person name="Daum C."/>
            <person name="Ramamoorthy G.K."/>
            <person name="Gryganskyi A."/>
            <person name="Culley D."/>
            <person name="Magnuson J.K."/>
            <person name="James T.Y."/>
            <person name="O'Malley M.A."/>
            <person name="Stajich J.E."/>
            <person name="Spatafora J.W."/>
            <person name="Visel A."/>
            <person name="Grigoriev I.V."/>
        </authorList>
    </citation>
    <scope>NUCLEOTIDE SEQUENCE [LARGE SCALE GENOMIC DNA]</scope>
    <source>
        <strain evidence="24 25">NRRL 3301</strain>
    </source>
</reference>
<evidence type="ECO:0000259" key="20">
    <source>
        <dbReference type="PROSITE" id="PS50821"/>
    </source>
</evidence>
<dbReference type="GO" id="GO:0004525">
    <property type="term" value="F:ribonuclease III activity"/>
    <property type="evidence" value="ECO:0007669"/>
    <property type="project" value="InterPro"/>
</dbReference>
<dbReference type="Pfam" id="PF03368">
    <property type="entry name" value="Dicer_dimer"/>
    <property type="match status" value="1"/>
</dbReference>
<dbReference type="InterPro" id="IPR038248">
    <property type="entry name" value="Dicer_dimer_sf"/>
</dbReference>
<dbReference type="InterPro" id="IPR001650">
    <property type="entry name" value="Helicase_C-like"/>
</dbReference>
<dbReference type="CDD" id="cd18034">
    <property type="entry name" value="DEXHc_dicer"/>
    <property type="match status" value="1"/>
</dbReference>
<keyword evidence="25" id="KW-1185">Reference proteome</keyword>
<evidence type="ECO:0000256" key="3">
    <source>
        <dbReference type="ARBA" id="ARBA00022722"/>
    </source>
</evidence>
<evidence type="ECO:0000259" key="18">
    <source>
        <dbReference type="PROSITE" id="PS50137"/>
    </source>
</evidence>
<feature type="region of interest" description="Disordered" evidence="17">
    <location>
        <begin position="1"/>
        <end position="36"/>
    </location>
</feature>
<dbReference type="SMART" id="SM00490">
    <property type="entry name" value="HELICc"/>
    <property type="match status" value="1"/>
</dbReference>
<keyword evidence="12 16" id="KW-0694">RNA-binding</keyword>
<gene>
    <name evidence="24" type="ORF">DM01DRAFT_1335102</name>
</gene>
<comment type="cofactor">
    <cofactor evidence="2">
        <name>Mg(2+)</name>
        <dbReference type="ChEBI" id="CHEBI:18420"/>
    </cofactor>
</comment>
<keyword evidence="6" id="KW-0547">Nucleotide-binding</keyword>
<evidence type="ECO:0000259" key="21">
    <source>
        <dbReference type="PROSITE" id="PS51192"/>
    </source>
</evidence>
<sequence>MDAHLPDDPNFPSTDDLDTDEAKNIPPEHLENSMNDGCGEEYLSQFLDTLFINTTPDTPCLDPNQLDLIRKERLDLEQYLVDDEEELAKVSKVELNPREYQFELFQLALKENIIAVLHTGSGKTLISVMLIKQFIIQEKMDRMQRIKTKISFFLVDRVPLVFQQASVISANSDANVQKLCGQMNVDGWSEDTWKKVYEEADVCVMTAQIFLDSLRQGFVHMDRVNLIIFDECHHATKNHPYNVIMREFYDTCRAGDKPRIFGMTASPMHSKAGVIYSSTQLEHNLCSKVYTATKIDEINAVLNRPMELAIEYAPPIHFTDTHLTSLIISRLGHDKAYKFLYARVESVLNELGPWCCDAIWKLLLKELHCKADIPLHQDQTTDLGMPEYPVLVTDKVLEDCISMIERHVVSKPAIDQTNFSPKVLKLLLILRTLSSKAHAFVGIILVENRHTAFALRMVIQAIDELAGFNVGILVGHGSNEYGDVTMVYKEQNRTIDDFRNGKINLLIATSVAEEGLDIQPCNLVIRFDFMMTPISYIQSRGRARQKDSKFIIFMQHGNYNQKSSLHKYHVLEEQMNIFCQTMPEERNVALRFLNEHQDGIHTDDRSFNPDEDSHELHLEDAYVVQKTGAMVTKQSAVALLIRYCSCLPHDPYSDSKPSFEIQTVSGSGYKSFVCIIHMPGNAAVRLVTSKAASSKTQAKKLAALDCVRQLHDRGALTDYLLPVNYRKEVIGGLESVKDENGLVVGSRRRQGRYEKRAPQLWKRPLPSMDCQGNLVCEWLGTGDPQDVYERQKKSVQPNGNNAHDPFADLTMAMRTTAISFAPADRPDVIDSHVDERPPLKYVPAEDEVPLEDMAGPFYLWATLLHLDIPQVKGISLRSLCLLTWRRFPSISPLAFHNQDTLFHAITVPVSDAPIQLSKENLAALKEHNLLLSSAITNRSFTCALGQFPYFLAPLKRSWDPTAVSSSSLLAADLHAAIDWSEVRQSAKNEPTPVTWQHGSNLDDAIIVDYGDNGRRYFVSEVCYHLTPSSPVDKALAMREVNDATVADYYERKFSFKVKDPHQPLLRVLKTGKALNYLTPHQMMDAQTRKTTAVFVIPEFCQRYATPASTYQTWLLIPSIMTRVDALLLSLDARSRFNLDISDNFMLEAFTTPSASMGTDYERLETLGDSLLKFISTIRLYINFPFADEGKLHYSRIKVICNRSLYRAAKRLKLYRYVTSIAFNRRDWRPHGYTASDDSSDFYNRTLHHTLSDKCLADVVEASLGAAYLSGGLEAGLHCAIAMQVPFDEMRVWADFWPTYLASHRSAPPRVEMLAHRKVNMVKIQELCNYEFQNPLLVEEALTHASLLHSNTPCYQRLEFLGDAILDFLVIRYLFKTYPGAKPGLLTDLKDSCVNNRILGIICFENNLHRHIIHYSTAMIRDIEAQQREVQAIKDRGEDKAEYWLDLNLPKVLSDVVESMLGAVFVDAKFNLDTAQALFDRWFVPIIEAHISPHTLQVHPVNKMISAFQQNGCDNFLLRNIGIGAPGQDISKSFTCVVFLHGKPFASGCSDNFKAARREAAGSALARLDDDPDLLDRICDCGIHREHELAKKRDRSAMDYDADSDGDWDS</sequence>
<evidence type="ECO:0000256" key="6">
    <source>
        <dbReference type="ARBA" id="ARBA00022741"/>
    </source>
</evidence>
<dbReference type="PANTHER" id="PTHR14950:SF37">
    <property type="entry name" value="ENDORIBONUCLEASE DICER"/>
    <property type="match status" value="1"/>
</dbReference>
<evidence type="ECO:0000256" key="17">
    <source>
        <dbReference type="SAM" id="MobiDB-lite"/>
    </source>
</evidence>
<dbReference type="SMART" id="SM00535">
    <property type="entry name" value="RIBOc"/>
    <property type="match status" value="2"/>
</dbReference>
<keyword evidence="14" id="KW-0464">Manganese</keyword>
<dbReference type="SMART" id="SM00949">
    <property type="entry name" value="PAZ"/>
    <property type="match status" value="1"/>
</dbReference>
<evidence type="ECO:0000256" key="7">
    <source>
        <dbReference type="ARBA" id="ARBA00022759"/>
    </source>
</evidence>
<evidence type="ECO:0000256" key="16">
    <source>
        <dbReference type="PROSITE-ProRule" id="PRU00657"/>
    </source>
</evidence>
<dbReference type="Gene3D" id="3.30.160.380">
    <property type="entry name" value="Dicer dimerisation domain"/>
    <property type="match status" value="1"/>
</dbReference>
<evidence type="ECO:0000256" key="2">
    <source>
        <dbReference type="ARBA" id="ARBA00001946"/>
    </source>
</evidence>
<keyword evidence="11" id="KW-0460">Magnesium</keyword>
<evidence type="ECO:0000256" key="11">
    <source>
        <dbReference type="ARBA" id="ARBA00022842"/>
    </source>
</evidence>
<evidence type="ECO:0000256" key="5">
    <source>
        <dbReference type="ARBA" id="ARBA00022737"/>
    </source>
</evidence>
<comment type="similarity">
    <text evidence="15 16">Belongs to the helicase family. Dicer subfamily.</text>
</comment>
<dbReference type="InterPro" id="IPR005034">
    <property type="entry name" value="Dicer_dimerisation"/>
</dbReference>
<keyword evidence="4" id="KW-0479">Metal-binding</keyword>
<dbReference type="EMBL" id="MCGT01000011">
    <property type="protein sequence ID" value="ORX55708.1"/>
    <property type="molecule type" value="Genomic_DNA"/>
</dbReference>
<dbReference type="PROSITE" id="PS51327">
    <property type="entry name" value="DICER_DSRBF"/>
    <property type="match status" value="1"/>
</dbReference>
<dbReference type="GO" id="GO:0031047">
    <property type="term" value="P:regulatory ncRNA-mediated gene silencing"/>
    <property type="evidence" value="ECO:0007669"/>
    <property type="project" value="UniProtKB-KW"/>
</dbReference>
<dbReference type="GO" id="GO:0003723">
    <property type="term" value="F:RNA binding"/>
    <property type="evidence" value="ECO:0007669"/>
    <property type="project" value="UniProtKB-UniRule"/>
</dbReference>
<comment type="caution">
    <text evidence="24">The sequence shown here is derived from an EMBL/GenBank/DDBJ whole genome shotgun (WGS) entry which is preliminary data.</text>
</comment>
<dbReference type="PROSITE" id="PS50142">
    <property type="entry name" value="RNASE_3_2"/>
    <property type="match status" value="2"/>
</dbReference>
<keyword evidence="13" id="KW-0943">RNA-mediated gene silencing</keyword>
<dbReference type="FunFam" id="3.40.50.300:FF:000628">
    <property type="entry name" value="Endoribonuclease Dicer"/>
    <property type="match status" value="1"/>
</dbReference>
<dbReference type="PROSITE" id="PS50137">
    <property type="entry name" value="DS_RBD"/>
    <property type="match status" value="1"/>
</dbReference>
<feature type="domain" description="DRBM" evidence="18">
    <location>
        <begin position="1498"/>
        <end position="1569"/>
    </location>
</feature>
<dbReference type="PANTHER" id="PTHR14950">
    <property type="entry name" value="DICER-RELATED"/>
    <property type="match status" value="1"/>
</dbReference>
<dbReference type="InterPro" id="IPR014720">
    <property type="entry name" value="dsRBD_dom"/>
</dbReference>
<dbReference type="Gene3D" id="1.10.1520.10">
    <property type="entry name" value="Ribonuclease III domain"/>
    <property type="match status" value="2"/>
</dbReference>
<dbReference type="STRING" id="101127.A0A1X2GK20"/>
<dbReference type="PROSITE" id="PS50821">
    <property type="entry name" value="PAZ"/>
    <property type="match status" value="1"/>
</dbReference>
<comment type="cofactor">
    <cofactor evidence="1">
        <name>Mn(2+)</name>
        <dbReference type="ChEBI" id="CHEBI:29035"/>
    </cofactor>
</comment>